<dbReference type="Gene3D" id="3.60.10.10">
    <property type="entry name" value="Endonuclease/exonuclease/phosphatase"/>
    <property type="match status" value="1"/>
</dbReference>
<organism evidence="2 3">
    <name type="scientific">Crotalaria pallida</name>
    <name type="common">Smooth rattlebox</name>
    <name type="synonym">Crotalaria striata</name>
    <dbReference type="NCBI Taxonomy" id="3830"/>
    <lineage>
        <taxon>Eukaryota</taxon>
        <taxon>Viridiplantae</taxon>
        <taxon>Streptophyta</taxon>
        <taxon>Embryophyta</taxon>
        <taxon>Tracheophyta</taxon>
        <taxon>Spermatophyta</taxon>
        <taxon>Magnoliopsida</taxon>
        <taxon>eudicotyledons</taxon>
        <taxon>Gunneridae</taxon>
        <taxon>Pentapetalae</taxon>
        <taxon>rosids</taxon>
        <taxon>fabids</taxon>
        <taxon>Fabales</taxon>
        <taxon>Fabaceae</taxon>
        <taxon>Papilionoideae</taxon>
        <taxon>50 kb inversion clade</taxon>
        <taxon>genistoids sensu lato</taxon>
        <taxon>core genistoids</taxon>
        <taxon>Crotalarieae</taxon>
        <taxon>Crotalaria</taxon>
    </lineage>
</organism>
<dbReference type="PANTHER" id="PTHR33116">
    <property type="entry name" value="REVERSE TRANSCRIPTASE ZINC-BINDING DOMAIN-CONTAINING PROTEIN-RELATED-RELATED"/>
    <property type="match status" value="1"/>
</dbReference>
<proteinExistence type="predicted"/>
<dbReference type="InterPro" id="IPR000477">
    <property type="entry name" value="RT_dom"/>
</dbReference>
<sequence length="844" mass="97287">MGIQETKITEANNQLFHSLWGGTNCGWAFKAAEGRSGGIINLWNKDKFNFNFQFSGSGFLGVNLLDENNESLFLVNIYSPCVILEKRKLWEALCNLKNIYNGDKWCFFGDFNSIRKVGERRGIRGVRGDLSEMLEFNEFIDKMELQEVNSFGRKFTWMSSNCLSMSRLDRFLVSEDWSQYFNGPSEWVIPRDYSDHCTVILKCGKVQDWGPKPFRFNNYWLRDPSFIPLVEKCWSESLVVGWAAFRVQVKLKAVKAAVREWNKNVYGNLETKIKYLKSEIGELESKAEENSLTEEEIVQRRCKMAELWSLATNRDSLLRQQSRIQWLKEGDANSSFFHATIRQRRCFNEVKALYIGDQWIEDVQPMRSAVKCFFSDWVDQKMLNRPKLNGVRFKSISRESAANLIAPFTMEELEQTLSECNGNKAPGPDGFNYNFFKSCWGVLKDEVWYMVSEFFLTGKLPKGMLSYFIALIPKVSSPQTISQFRPISLLGSMYKLLAKMLANRLKEVLHEVISVSQSAFIPGRQILDSVVTLNEAIDDAKRRKKSCFIMKLDFEKAYDSVSWEFLEYMMRRVNFDEKWILWMKSCVFSGNMSILVNGCPTEEIQIKMSLKQGDPLAPFLFLLVAEGLTGMFNEAKMKNLYAPYSVGRDAVPISLLQYADDTIIMGEASMENFMIIKSILWGFELASGLKINFHKSSIFRVNVPHHQMEEASILLHCKVRELPFLYLGLPIAANARSVDCWAKVIQLFQKRLSSWKCKHLSLGARITLINSVLSSLPVYYLSFFSLSKKVNDILIKLQRNFLWGGCEDRRKICWVKWDSVCQSRENGGLGIKNLIVFNKALLSK</sequence>
<keyword evidence="3" id="KW-1185">Reference proteome</keyword>
<dbReference type="SUPFAM" id="SSF56672">
    <property type="entry name" value="DNA/RNA polymerases"/>
    <property type="match status" value="1"/>
</dbReference>
<dbReference type="EMBL" id="JAYWIO010000006">
    <property type="protein sequence ID" value="KAK7255667.1"/>
    <property type="molecule type" value="Genomic_DNA"/>
</dbReference>
<evidence type="ECO:0000313" key="3">
    <source>
        <dbReference type="Proteomes" id="UP001372338"/>
    </source>
</evidence>
<evidence type="ECO:0000259" key="1">
    <source>
        <dbReference type="PROSITE" id="PS50878"/>
    </source>
</evidence>
<dbReference type="SUPFAM" id="SSF56219">
    <property type="entry name" value="DNase I-like"/>
    <property type="match status" value="1"/>
</dbReference>
<protein>
    <recommendedName>
        <fullName evidence="1">Reverse transcriptase domain-containing protein</fullName>
    </recommendedName>
</protein>
<dbReference type="PROSITE" id="PS50878">
    <property type="entry name" value="RT_POL"/>
    <property type="match status" value="1"/>
</dbReference>
<comment type="caution">
    <text evidence="2">The sequence shown here is derived from an EMBL/GenBank/DDBJ whole genome shotgun (WGS) entry which is preliminary data.</text>
</comment>
<dbReference type="CDD" id="cd01650">
    <property type="entry name" value="RT_nLTR_like"/>
    <property type="match status" value="1"/>
</dbReference>
<dbReference type="Pfam" id="PF00078">
    <property type="entry name" value="RVT_1"/>
    <property type="match status" value="1"/>
</dbReference>
<dbReference type="AlphaFoldDB" id="A0AAN9HVL2"/>
<dbReference type="PANTHER" id="PTHR33116:SF78">
    <property type="entry name" value="OS12G0587133 PROTEIN"/>
    <property type="match status" value="1"/>
</dbReference>
<accession>A0AAN9HVL2</accession>
<evidence type="ECO:0000313" key="2">
    <source>
        <dbReference type="EMBL" id="KAK7255667.1"/>
    </source>
</evidence>
<reference evidence="2 3" key="1">
    <citation type="submission" date="2024-01" db="EMBL/GenBank/DDBJ databases">
        <title>The genomes of 5 underutilized Papilionoideae crops provide insights into root nodulation and disease resistanc.</title>
        <authorList>
            <person name="Yuan L."/>
        </authorList>
    </citation>
    <scope>NUCLEOTIDE SEQUENCE [LARGE SCALE GENOMIC DNA]</scope>
    <source>
        <strain evidence="2">ZHUSHIDOU_FW_LH</strain>
        <tissue evidence="2">Leaf</tissue>
    </source>
</reference>
<dbReference type="InterPro" id="IPR043502">
    <property type="entry name" value="DNA/RNA_pol_sf"/>
</dbReference>
<dbReference type="InterPro" id="IPR036691">
    <property type="entry name" value="Endo/exonu/phosph_ase_sf"/>
</dbReference>
<dbReference type="Proteomes" id="UP001372338">
    <property type="component" value="Unassembled WGS sequence"/>
</dbReference>
<gene>
    <name evidence="2" type="ORF">RIF29_29084</name>
</gene>
<feature type="domain" description="Reverse transcriptase" evidence="1">
    <location>
        <begin position="453"/>
        <end position="731"/>
    </location>
</feature>
<name>A0AAN9HVL2_CROPI</name>